<evidence type="ECO:0000313" key="2">
    <source>
        <dbReference type="Proteomes" id="UP000019804"/>
    </source>
</evidence>
<dbReference type="RefSeq" id="XP_040636956.1">
    <property type="nucleotide sequence ID" value="XM_040782443.1"/>
</dbReference>
<reference evidence="2" key="1">
    <citation type="journal article" date="2014" name="Nat. Commun.">
        <title>Genomic adaptations of the halophilic Dead Sea filamentous fungus Eurotium rubrum.</title>
        <authorList>
            <person name="Kis-Papo T."/>
            <person name="Weig A.R."/>
            <person name="Riley R."/>
            <person name="Persoh D."/>
            <person name="Salamov A."/>
            <person name="Sun H."/>
            <person name="Lipzen A."/>
            <person name="Wasser S.P."/>
            <person name="Rambold G."/>
            <person name="Grigoriev I.V."/>
            <person name="Nevo E."/>
        </authorList>
    </citation>
    <scope>NUCLEOTIDE SEQUENCE [LARGE SCALE GENOMIC DNA]</scope>
    <source>
        <strain evidence="2">CBS 135680</strain>
    </source>
</reference>
<accession>A0A017S8A1</accession>
<name>A0A017S8A1_ASPRC</name>
<dbReference type="AlphaFoldDB" id="A0A017S8A1"/>
<keyword evidence="2" id="KW-1185">Reference proteome</keyword>
<feature type="non-terminal residue" evidence="1">
    <location>
        <position position="1"/>
    </location>
</feature>
<evidence type="ECO:0000313" key="1">
    <source>
        <dbReference type="EMBL" id="EYE93268.1"/>
    </source>
</evidence>
<sequence>RILSIYYKPFKYFLKTFQSNHYQLSQCLPAHATAAPATATLALAARASTKCAQYPLPCE</sequence>
<dbReference type="Proteomes" id="UP000019804">
    <property type="component" value="Unassembled WGS sequence"/>
</dbReference>
<protein>
    <submittedName>
        <fullName evidence="1">Uncharacterized protein</fullName>
    </submittedName>
</protein>
<proteinExistence type="predicted"/>
<organism evidence="1 2">
    <name type="scientific">Aspergillus ruber (strain CBS 135680)</name>
    <dbReference type="NCBI Taxonomy" id="1388766"/>
    <lineage>
        <taxon>Eukaryota</taxon>
        <taxon>Fungi</taxon>
        <taxon>Dikarya</taxon>
        <taxon>Ascomycota</taxon>
        <taxon>Pezizomycotina</taxon>
        <taxon>Eurotiomycetes</taxon>
        <taxon>Eurotiomycetidae</taxon>
        <taxon>Eurotiales</taxon>
        <taxon>Aspergillaceae</taxon>
        <taxon>Aspergillus</taxon>
        <taxon>Aspergillus subgen. Aspergillus</taxon>
    </lineage>
</organism>
<dbReference type="GeneID" id="63697567"/>
<dbReference type="EMBL" id="KK088432">
    <property type="protein sequence ID" value="EYE93268.1"/>
    <property type="molecule type" value="Genomic_DNA"/>
</dbReference>
<dbReference type="HOGENOM" id="CLU_2967127_0_0_1"/>
<gene>
    <name evidence="1" type="ORF">EURHEDRAFT_414469</name>
</gene>